<proteinExistence type="predicted"/>
<dbReference type="Proteomes" id="UP000604046">
    <property type="component" value="Unassembled WGS sequence"/>
</dbReference>
<sequence>MGAGGVHAIFFLTYAFGVSIRWLRQLSRRLIFQWSSFAGEAKVHFLEAVGLGKSDIVPDKAKLKLLRAWMLWRLVIRWRQHAARNEGEVQVRVNLRKPLPTLLAEAWEWYPAHMLKRRVDLARSKQLDLSAVVMDGNAKLSGRICGRPAAEIIDSRSLDMFTVTCCSAEPQFKKRRCMKHDTSHAPADPLPEQSEVITAHRRVRRAGQGELYDVFLKVKDAPNLAGRWVNASLVTATQLHEYWRKLEASGFVPEKSAAEDLAASKLVEAVGEINVLIHDDSCHLRRFSERHRHAVRCIRSRYVRDFFLQEVADSRNTVAGPEPAGADAVPAPKRRIRVVASRSAGEGHSSMTCKTGVSYESRSATCNVVGVGNIHSGPFLGLVKLGGETGNHEVAAMERILFLFGRPISPHAPLAESIELPADFQRVSWVPLLPNMLEALGLTREASGSGESARCHRRPEFAVANRTIPVPDIESMAHRVLHYFADPRAVVEFTEEAQELFVAYAVLRDNDDDSAARKGTATWHLGVLAAAQLVWDIATEQADSRLVAESRLRIQAHHVLRAYDALRLTHDVLGLCVNGSVVAPGSAEQALSQAASAAQQLESALEQQRIPESQFVKFEVAQQRMASQAMSSAKAVMLRTLLRGEPVIFARRVVDACSKKTTVDNKTVRTSLQLAHWLAVINAGMEQHCIGEVQTLADRKGPRLVLHLPKSNNREAVRVCHNRLMALCGLSFAAFSKRLVEVASKGGGSGARVVAATADEQVSEEGVLAVRPRAANSTAAPKASVVVRPRAAKSRAAPKASIVAKQEIVSHDVGLATTSKARAAPTARRAAKTAVKKEVVEEDDDDCIIIEASVPASSAREKTQDAGDSQGSKRRKLNEQLGNWHC</sequence>
<protein>
    <submittedName>
        <fullName evidence="2">Uncharacterized protein</fullName>
    </submittedName>
</protein>
<reference evidence="2" key="1">
    <citation type="submission" date="2021-02" db="EMBL/GenBank/DDBJ databases">
        <authorList>
            <person name="Dougan E. K."/>
            <person name="Rhodes N."/>
            <person name="Thang M."/>
            <person name="Chan C."/>
        </authorList>
    </citation>
    <scope>NUCLEOTIDE SEQUENCE</scope>
</reference>
<keyword evidence="3" id="KW-1185">Reference proteome</keyword>
<gene>
    <name evidence="2" type="ORF">SNAT2548_LOCUS17671</name>
</gene>
<accession>A0A812P8F1</accession>
<dbReference type="EMBL" id="CAJNDS010002119">
    <property type="protein sequence ID" value="CAE7337624.1"/>
    <property type="molecule type" value="Genomic_DNA"/>
</dbReference>
<evidence type="ECO:0000256" key="1">
    <source>
        <dbReference type="SAM" id="MobiDB-lite"/>
    </source>
</evidence>
<dbReference type="AlphaFoldDB" id="A0A812P8F1"/>
<evidence type="ECO:0000313" key="3">
    <source>
        <dbReference type="Proteomes" id="UP000604046"/>
    </source>
</evidence>
<name>A0A812P8F1_9DINO</name>
<comment type="caution">
    <text evidence="2">The sequence shown here is derived from an EMBL/GenBank/DDBJ whole genome shotgun (WGS) entry which is preliminary data.</text>
</comment>
<evidence type="ECO:0000313" key="2">
    <source>
        <dbReference type="EMBL" id="CAE7337624.1"/>
    </source>
</evidence>
<organism evidence="2 3">
    <name type="scientific">Symbiodinium natans</name>
    <dbReference type="NCBI Taxonomy" id="878477"/>
    <lineage>
        <taxon>Eukaryota</taxon>
        <taxon>Sar</taxon>
        <taxon>Alveolata</taxon>
        <taxon>Dinophyceae</taxon>
        <taxon>Suessiales</taxon>
        <taxon>Symbiodiniaceae</taxon>
        <taxon>Symbiodinium</taxon>
    </lineage>
</organism>
<feature type="region of interest" description="Disordered" evidence="1">
    <location>
        <begin position="852"/>
        <end position="886"/>
    </location>
</feature>